<dbReference type="PANTHER" id="PTHR31789:SF1">
    <property type="entry name" value="OS05G0482600 PROTEIN"/>
    <property type="match status" value="1"/>
</dbReference>
<protein>
    <submittedName>
        <fullName evidence="1">Uncharacterized protein</fullName>
    </submittedName>
</protein>
<dbReference type="Pfam" id="PF25463">
    <property type="entry name" value="DUF7899"/>
    <property type="match status" value="1"/>
</dbReference>
<sequence>MQSCMHPHGDPFSQPLPSTTLPTDSSQLICFLNVAADENVRSLFVDQRAGALLTISTYASDHQQQLKVRSTPLAAIRAGRPQAWRPLFESEVLSFPGYVEFDDVSIVAVTYSAHAGLFKLWDLQDPVAPRFQVSSQGVRDVKIAAGALLLLMEPGPERPDDLRLRVLDLVHGDCVQDLCLPMWMPDIPSNRLIGGGMEVVELLGLHLLTKQTGGPLFIRHILTGAVREVPRAAFATPSAFIFLPFNNTFLTFYRRADAQASKGLFGRRLWDFRGNCLATLAGAWLPSSSAASTVYVSNGQELLFVYCPPGSVDSSGNSSLKPHAAGGGAAQAADAAAAGAVDEARWWEWSDEAAQQHSAQQQQQQAAAGEASSGCIKVFDLLSGQQVAVVQPPLPWSGRGKPALRDAVAAAAARAALQHCSTLFYCEASRRIYTGTANGKVQAWAL</sequence>
<comment type="caution">
    <text evidence="1">The sequence shown here is derived from an EMBL/GenBank/DDBJ whole genome shotgun (WGS) entry which is preliminary data.</text>
</comment>
<keyword evidence="2" id="KW-1185">Reference proteome</keyword>
<accession>A0AAD5H244</accession>
<dbReference type="Proteomes" id="UP001205105">
    <property type="component" value="Unassembled WGS sequence"/>
</dbReference>
<gene>
    <name evidence="1" type="ORF">COHA_005002</name>
</gene>
<evidence type="ECO:0000313" key="2">
    <source>
        <dbReference type="Proteomes" id="UP001205105"/>
    </source>
</evidence>
<organism evidence="1 2">
    <name type="scientific">Chlorella ohadii</name>
    <dbReference type="NCBI Taxonomy" id="2649997"/>
    <lineage>
        <taxon>Eukaryota</taxon>
        <taxon>Viridiplantae</taxon>
        <taxon>Chlorophyta</taxon>
        <taxon>core chlorophytes</taxon>
        <taxon>Trebouxiophyceae</taxon>
        <taxon>Chlorellales</taxon>
        <taxon>Chlorellaceae</taxon>
        <taxon>Chlorella clade</taxon>
        <taxon>Chlorella</taxon>
    </lineage>
</organism>
<proteinExistence type="predicted"/>
<dbReference type="PANTHER" id="PTHR31789">
    <property type="entry name" value="OS05G0482600 PROTEIN"/>
    <property type="match status" value="1"/>
</dbReference>
<dbReference type="InterPro" id="IPR057221">
    <property type="entry name" value="DUF7899"/>
</dbReference>
<dbReference type="AlphaFoldDB" id="A0AAD5H244"/>
<dbReference type="EMBL" id="JADXDR010000064">
    <property type="protein sequence ID" value="KAI7841384.1"/>
    <property type="molecule type" value="Genomic_DNA"/>
</dbReference>
<name>A0AAD5H244_9CHLO</name>
<reference evidence="1" key="1">
    <citation type="submission" date="2020-11" db="EMBL/GenBank/DDBJ databases">
        <title>Chlorella ohadii genome sequencing and assembly.</title>
        <authorList>
            <person name="Murik O."/>
            <person name="Treves H."/>
            <person name="Kedem I."/>
            <person name="Shotland Y."/>
            <person name="Kaplan A."/>
        </authorList>
    </citation>
    <scope>NUCLEOTIDE SEQUENCE</scope>
    <source>
        <strain evidence="1">1</strain>
    </source>
</reference>
<evidence type="ECO:0000313" key="1">
    <source>
        <dbReference type="EMBL" id="KAI7841384.1"/>
    </source>
</evidence>